<feature type="compositionally biased region" description="Basic and acidic residues" evidence="4">
    <location>
        <begin position="43"/>
        <end position="57"/>
    </location>
</feature>
<dbReference type="InterPro" id="IPR011990">
    <property type="entry name" value="TPR-like_helical_dom_sf"/>
</dbReference>
<organism evidence="6 7">
    <name type="scientific">Dactylonectria estremocensis</name>
    <dbReference type="NCBI Taxonomy" id="1079267"/>
    <lineage>
        <taxon>Eukaryota</taxon>
        <taxon>Fungi</taxon>
        <taxon>Dikarya</taxon>
        <taxon>Ascomycota</taxon>
        <taxon>Pezizomycotina</taxon>
        <taxon>Sordariomycetes</taxon>
        <taxon>Hypocreomycetidae</taxon>
        <taxon>Hypocreales</taxon>
        <taxon>Nectriaceae</taxon>
        <taxon>Dactylonectria</taxon>
    </lineage>
</organism>
<evidence type="ECO:0000256" key="4">
    <source>
        <dbReference type="SAM" id="MobiDB-lite"/>
    </source>
</evidence>
<evidence type="ECO:0000256" key="2">
    <source>
        <dbReference type="ARBA" id="ARBA00022803"/>
    </source>
</evidence>
<dbReference type="Pfam" id="PF13424">
    <property type="entry name" value="TPR_12"/>
    <property type="match status" value="1"/>
</dbReference>
<sequence length="729" mass="83964">MEDFTKYVSWTSPPLIPSPVTTLASASAGAAPIDHAKSPSSVPHERSSSPVGHERSSSPEPSGSSKPEYHGTFESPFAPSDKDVFVAIMGMTGAGKSTFISHCTDEEVKISPPGALESCTQEVRVYRCRQFSPRANVYLVDTPGFDDTNRNDTEILKEIASWLTQTYQNKVRLRGILYLHRISDNRMTGCARRNLVMFKRLCGTDGVKSVVFLTTFWESVEDKIGEDREKTLKDTTEFWGYFVNLGAQVNRHLNNHESAISAISEFVPGWTDRPPEEMKMAIQSEMVDSGKQLDETGAGQQLRSEFQKQSERLQQEMKEREQDMREALEMRDKELMDVLRQEQDKQEADLKRYNKEMQDLRVSMESMHQQRIQKLEDRLRDHENEKRQHIEQIQTLHKEHRDEIQRIEAQRSKDKNQYESRLDSLVEEVHNLRMVQDQTDLSQTTSSLVLGRPTPSPALLARSTKLYNAKQWERVIQMLEPFILADEEKLADDDFDRLRCYARLAGAYVRSKRAHEAIQLLEPTVPIWMRILPEENSTRLQCQFWLARAYQEDQQIQKAIPLFKTVVSIETITRARDDPKRLDCHFWLARAHQANGETPKAIALLENIVSIESRTLAEDNPKRLNSQFWLAKAYQKNGDPKRAISLYENVVAIESRILAEDDSEKMTSQSELAKVYEDNGQIRKAIPLLESIVSIQKRTLARDDPDRLKYESRLAKAHKKAAMAKWRLR</sequence>
<feature type="region of interest" description="Disordered" evidence="4">
    <location>
        <begin position="1"/>
        <end position="73"/>
    </location>
</feature>
<keyword evidence="1" id="KW-0677">Repeat</keyword>
<feature type="coiled-coil region" evidence="3">
    <location>
        <begin position="303"/>
        <end position="435"/>
    </location>
</feature>
<reference evidence="6" key="1">
    <citation type="journal article" date="2021" name="Nat. Commun.">
        <title>Genetic determinants of endophytism in the Arabidopsis root mycobiome.</title>
        <authorList>
            <person name="Mesny F."/>
            <person name="Miyauchi S."/>
            <person name="Thiergart T."/>
            <person name="Pickel B."/>
            <person name="Atanasova L."/>
            <person name="Karlsson M."/>
            <person name="Huettel B."/>
            <person name="Barry K.W."/>
            <person name="Haridas S."/>
            <person name="Chen C."/>
            <person name="Bauer D."/>
            <person name="Andreopoulos W."/>
            <person name="Pangilinan J."/>
            <person name="LaButti K."/>
            <person name="Riley R."/>
            <person name="Lipzen A."/>
            <person name="Clum A."/>
            <person name="Drula E."/>
            <person name="Henrissat B."/>
            <person name="Kohler A."/>
            <person name="Grigoriev I.V."/>
            <person name="Martin F.M."/>
            <person name="Hacquard S."/>
        </authorList>
    </citation>
    <scope>NUCLEOTIDE SEQUENCE</scope>
    <source>
        <strain evidence="6">MPI-CAGE-AT-0021</strain>
    </source>
</reference>
<protein>
    <recommendedName>
        <fullName evidence="5">G domain-containing protein</fullName>
    </recommendedName>
</protein>
<comment type="caution">
    <text evidence="6">The sequence shown here is derived from an EMBL/GenBank/DDBJ whole genome shotgun (WGS) entry which is preliminary data.</text>
</comment>
<dbReference type="CDD" id="cd00882">
    <property type="entry name" value="Ras_like_GTPase"/>
    <property type="match status" value="1"/>
</dbReference>
<dbReference type="InterPro" id="IPR006073">
    <property type="entry name" value="GTP-bd"/>
</dbReference>
<keyword evidence="3" id="KW-0175">Coiled coil</keyword>
<keyword evidence="2" id="KW-0802">TPR repeat</keyword>
<dbReference type="Pfam" id="PF13374">
    <property type="entry name" value="TPR_10"/>
    <property type="match status" value="1"/>
</dbReference>
<proteinExistence type="predicted"/>
<dbReference type="GO" id="GO:0005525">
    <property type="term" value="F:GTP binding"/>
    <property type="evidence" value="ECO:0007669"/>
    <property type="project" value="InterPro"/>
</dbReference>
<evidence type="ECO:0000259" key="5">
    <source>
        <dbReference type="Pfam" id="PF01926"/>
    </source>
</evidence>
<accession>A0A9P9E0F0</accession>
<gene>
    <name evidence="6" type="ORF">B0J13DRAFT_563524</name>
</gene>
<name>A0A9P9E0F0_9HYPO</name>
<dbReference type="AlphaFoldDB" id="A0A9P9E0F0"/>
<evidence type="ECO:0000256" key="1">
    <source>
        <dbReference type="ARBA" id="ARBA00022737"/>
    </source>
</evidence>
<dbReference type="EMBL" id="JAGMUU010000020">
    <property type="protein sequence ID" value="KAH7129909.1"/>
    <property type="molecule type" value="Genomic_DNA"/>
</dbReference>
<dbReference type="Pfam" id="PF01926">
    <property type="entry name" value="MMR_HSR1"/>
    <property type="match status" value="1"/>
</dbReference>
<evidence type="ECO:0000256" key="3">
    <source>
        <dbReference type="SAM" id="Coils"/>
    </source>
</evidence>
<dbReference type="OrthoDB" id="8954335at2759"/>
<evidence type="ECO:0000313" key="6">
    <source>
        <dbReference type="EMBL" id="KAH7129909.1"/>
    </source>
</evidence>
<dbReference type="Proteomes" id="UP000717696">
    <property type="component" value="Unassembled WGS sequence"/>
</dbReference>
<dbReference type="PANTHER" id="PTHR45641">
    <property type="entry name" value="TETRATRICOPEPTIDE REPEAT PROTEIN (AFU_ORTHOLOGUE AFUA_6G03870)"/>
    <property type="match status" value="1"/>
</dbReference>
<dbReference type="SUPFAM" id="SSF52540">
    <property type="entry name" value="P-loop containing nucleoside triphosphate hydrolases"/>
    <property type="match status" value="1"/>
</dbReference>
<dbReference type="InterPro" id="IPR027417">
    <property type="entry name" value="P-loop_NTPase"/>
</dbReference>
<dbReference type="PANTHER" id="PTHR45641:SF19">
    <property type="entry name" value="NEPHROCYSTIN-3"/>
    <property type="match status" value="1"/>
</dbReference>
<dbReference type="Gene3D" id="3.40.50.300">
    <property type="entry name" value="P-loop containing nucleotide triphosphate hydrolases"/>
    <property type="match status" value="1"/>
</dbReference>
<keyword evidence="7" id="KW-1185">Reference proteome</keyword>
<dbReference type="SUPFAM" id="SSF48452">
    <property type="entry name" value="TPR-like"/>
    <property type="match status" value="2"/>
</dbReference>
<feature type="domain" description="G" evidence="5">
    <location>
        <begin position="86"/>
        <end position="169"/>
    </location>
</feature>
<evidence type="ECO:0000313" key="7">
    <source>
        <dbReference type="Proteomes" id="UP000717696"/>
    </source>
</evidence>
<dbReference type="Gene3D" id="1.25.40.10">
    <property type="entry name" value="Tetratricopeptide repeat domain"/>
    <property type="match status" value="2"/>
</dbReference>